<dbReference type="RefSeq" id="WP_110790519.1">
    <property type="nucleotide sequence ID" value="NZ_QJRY01000002.1"/>
</dbReference>
<keyword evidence="4" id="KW-1003">Cell membrane</keyword>
<keyword evidence="6 8" id="KW-1133">Transmembrane helix</keyword>
<protein>
    <submittedName>
        <fullName evidence="10">ABC transporter permease</fullName>
    </submittedName>
</protein>
<evidence type="ECO:0000313" key="11">
    <source>
        <dbReference type="Proteomes" id="UP000247536"/>
    </source>
</evidence>
<keyword evidence="7 8" id="KW-0472">Membrane</keyword>
<dbReference type="SUPFAM" id="SSF161098">
    <property type="entry name" value="MetI-like"/>
    <property type="match status" value="1"/>
</dbReference>
<dbReference type="Pfam" id="PF00528">
    <property type="entry name" value="BPD_transp_1"/>
    <property type="match status" value="1"/>
</dbReference>
<dbReference type="InterPro" id="IPR000515">
    <property type="entry name" value="MetI-like"/>
</dbReference>
<evidence type="ECO:0000259" key="9">
    <source>
        <dbReference type="PROSITE" id="PS50928"/>
    </source>
</evidence>
<dbReference type="PANTHER" id="PTHR42929:SF1">
    <property type="entry name" value="INNER MEMBRANE ABC TRANSPORTER PERMEASE PROTEIN YDCU-RELATED"/>
    <property type="match status" value="1"/>
</dbReference>
<comment type="caution">
    <text evidence="10">The sequence shown here is derived from an EMBL/GenBank/DDBJ whole genome shotgun (WGS) entry which is preliminary data.</text>
</comment>
<dbReference type="EMBL" id="QJRY01000002">
    <property type="protein sequence ID" value="PYB75130.1"/>
    <property type="molecule type" value="Genomic_DNA"/>
</dbReference>
<sequence length="295" mass="32142">MSLIRPRSAALLLAPAVLAIVVFMALPLLLALAVSFMTADTYGGAHLPLTFSAYVQLLFEQDFDESWAFTASYLQIFVRSTLLAIAATLLTLLFALPVAWHIVCQRPEVRSLMLFAITLPFWTNLLIRTYCWVLILRDHGLVNQLLVGSGVVSAPVALLYNNGAVLLGLVYSFLPFMVLPIYSTLERMDTRLIEASHDLYAGRIQTLLNVVWPAAKPGAAAGAILVFAPALGAFVTPDLLGGGKVMLIGNLIQNQFSSARNWPFGAAVAIILTAIVLAAIWVQTKRESRMGEERT</sequence>
<name>A0ABX5NVE6_9HYPH</name>
<feature type="transmembrane region" description="Helical" evidence="8">
    <location>
        <begin position="76"/>
        <end position="100"/>
    </location>
</feature>
<dbReference type="InterPro" id="IPR035906">
    <property type="entry name" value="MetI-like_sf"/>
</dbReference>
<keyword evidence="5 8" id="KW-0812">Transmembrane</keyword>
<feature type="domain" description="ABC transmembrane type-1" evidence="9">
    <location>
        <begin position="77"/>
        <end position="283"/>
    </location>
</feature>
<comment type="subcellular location">
    <subcellularLocation>
        <location evidence="1 8">Cell membrane</location>
        <topology evidence="1 8">Multi-pass membrane protein</topology>
    </subcellularLocation>
</comment>
<reference evidence="10 11" key="1">
    <citation type="submission" date="2018-06" db="EMBL/GenBank/DDBJ databases">
        <title>Rhizobium wuzhouense sp. nov., isolated from roots of Oryza officinalis.</title>
        <authorList>
            <person name="Yuan T."/>
        </authorList>
    </citation>
    <scope>NUCLEOTIDE SEQUENCE [LARGE SCALE GENOMIC DNA]</scope>
    <source>
        <strain evidence="10 11">W44</strain>
    </source>
</reference>
<evidence type="ECO:0000256" key="7">
    <source>
        <dbReference type="ARBA" id="ARBA00023136"/>
    </source>
</evidence>
<dbReference type="Proteomes" id="UP000247536">
    <property type="component" value="Unassembled WGS sequence"/>
</dbReference>
<evidence type="ECO:0000256" key="2">
    <source>
        <dbReference type="ARBA" id="ARBA00007069"/>
    </source>
</evidence>
<accession>A0ABX5NVE6</accession>
<keyword evidence="3 8" id="KW-0813">Transport</keyword>
<comment type="similarity">
    <text evidence="2">Belongs to the binding-protein-dependent transport system permease family. CysTW subfamily.</text>
</comment>
<dbReference type="Gene3D" id="1.10.3720.10">
    <property type="entry name" value="MetI-like"/>
    <property type="match status" value="1"/>
</dbReference>
<evidence type="ECO:0000256" key="4">
    <source>
        <dbReference type="ARBA" id="ARBA00022475"/>
    </source>
</evidence>
<feature type="transmembrane region" description="Helical" evidence="8">
    <location>
        <begin position="12"/>
        <end position="37"/>
    </location>
</feature>
<evidence type="ECO:0000313" key="10">
    <source>
        <dbReference type="EMBL" id="PYB75130.1"/>
    </source>
</evidence>
<feature type="transmembrane region" description="Helical" evidence="8">
    <location>
        <begin position="219"/>
        <end position="241"/>
    </location>
</feature>
<dbReference type="PROSITE" id="PS50928">
    <property type="entry name" value="ABC_TM1"/>
    <property type="match status" value="1"/>
</dbReference>
<evidence type="ECO:0000256" key="3">
    <source>
        <dbReference type="ARBA" id="ARBA00022448"/>
    </source>
</evidence>
<feature type="transmembrane region" description="Helical" evidence="8">
    <location>
        <begin position="165"/>
        <end position="182"/>
    </location>
</feature>
<dbReference type="CDD" id="cd06261">
    <property type="entry name" value="TM_PBP2"/>
    <property type="match status" value="1"/>
</dbReference>
<dbReference type="PANTHER" id="PTHR42929">
    <property type="entry name" value="INNER MEMBRANE ABC TRANSPORTER PERMEASE PROTEIN YDCU-RELATED-RELATED"/>
    <property type="match status" value="1"/>
</dbReference>
<gene>
    <name evidence="10" type="ORF">DMY87_06605</name>
</gene>
<evidence type="ECO:0000256" key="1">
    <source>
        <dbReference type="ARBA" id="ARBA00004651"/>
    </source>
</evidence>
<proteinExistence type="inferred from homology"/>
<feature type="transmembrane region" description="Helical" evidence="8">
    <location>
        <begin position="112"/>
        <end position="135"/>
    </location>
</feature>
<evidence type="ECO:0000256" key="6">
    <source>
        <dbReference type="ARBA" id="ARBA00022989"/>
    </source>
</evidence>
<feature type="transmembrane region" description="Helical" evidence="8">
    <location>
        <begin position="262"/>
        <end position="282"/>
    </location>
</feature>
<keyword evidence="11" id="KW-1185">Reference proteome</keyword>
<organism evidence="10 11">
    <name type="scientific">Rhizobium wuzhouense</name>
    <dbReference type="NCBI Taxonomy" id="1986026"/>
    <lineage>
        <taxon>Bacteria</taxon>
        <taxon>Pseudomonadati</taxon>
        <taxon>Pseudomonadota</taxon>
        <taxon>Alphaproteobacteria</taxon>
        <taxon>Hyphomicrobiales</taxon>
        <taxon>Rhizobiaceae</taxon>
        <taxon>Rhizobium/Agrobacterium group</taxon>
        <taxon>Rhizobium</taxon>
    </lineage>
</organism>
<evidence type="ECO:0000256" key="5">
    <source>
        <dbReference type="ARBA" id="ARBA00022692"/>
    </source>
</evidence>
<evidence type="ECO:0000256" key="8">
    <source>
        <dbReference type="RuleBase" id="RU363032"/>
    </source>
</evidence>